<dbReference type="AlphaFoldDB" id="A0A2G9XCJ7"/>
<gene>
    <name evidence="2" type="ORF">COX53_00975</name>
</gene>
<accession>A0A2G9XCJ7</accession>
<keyword evidence="1" id="KW-1133">Transmembrane helix</keyword>
<keyword evidence="1" id="KW-0472">Membrane</keyword>
<evidence type="ECO:0000313" key="3">
    <source>
        <dbReference type="Proteomes" id="UP000231388"/>
    </source>
</evidence>
<sequence>MFIKKAFADTINVPLPNDVFGNKYATAGNLFAVVMNLVFATAFVIGLANVIISGVKLAAGGGDKLALQTAKKSITWSIIGVLVIVGFRALIEIIGNLLGGSGLPNTIPDF</sequence>
<feature type="transmembrane region" description="Helical" evidence="1">
    <location>
        <begin position="30"/>
        <end position="52"/>
    </location>
</feature>
<evidence type="ECO:0000256" key="1">
    <source>
        <dbReference type="SAM" id="Phobius"/>
    </source>
</evidence>
<organism evidence="2 3">
    <name type="scientific">candidate division WWE3 bacterium CG23_combo_of_CG06-09_8_20_14_all_40_14</name>
    <dbReference type="NCBI Taxonomy" id="1975095"/>
    <lineage>
        <taxon>Bacteria</taxon>
        <taxon>Katanobacteria</taxon>
    </lineage>
</organism>
<proteinExistence type="predicted"/>
<name>A0A2G9XCJ7_UNCKA</name>
<protein>
    <submittedName>
        <fullName evidence="2">Uncharacterized protein</fullName>
    </submittedName>
</protein>
<feature type="transmembrane region" description="Helical" evidence="1">
    <location>
        <begin position="73"/>
        <end position="91"/>
    </location>
</feature>
<keyword evidence="1" id="KW-0812">Transmembrane</keyword>
<evidence type="ECO:0000313" key="2">
    <source>
        <dbReference type="EMBL" id="PIP04710.1"/>
    </source>
</evidence>
<dbReference type="EMBL" id="PCQY01000013">
    <property type="protein sequence ID" value="PIP04710.1"/>
    <property type="molecule type" value="Genomic_DNA"/>
</dbReference>
<reference evidence="2 3" key="1">
    <citation type="submission" date="2017-09" db="EMBL/GenBank/DDBJ databases">
        <title>Depth-based differentiation of microbial function through sediment-hosted aquifers and enrichment of novel symbionts in the deep terrestrial subsurface.</title>
        <authorList>
            <person name="Probst A.J."/>
            <person name="Ladd B."/>
            <person name="Jarett J.K."/>
            <person name="Geller-Mcgrath D.E."/>
            <person name="Sieber C.M."/>
            <person name="Emerson J.B."/>
            <person name="Anantharaman K."/>
            <person name="Thomas B.C."/>
            <person name="Malmstrom R."/>
            <person name="Stieglmeier M."/>
            <person name="Klingl A."/>
            <person name="Woyke T."/>
            <person name="Ryan C.M."/>
            <person name="Banfield J.F."/>
        </authorList>
    </citation>
    <scope>NUCLEOTIDE SEQUENCE [LARGE SCALE GENOMIC DNA]</scope>
    <source>
        <strain evidence="2">CG23_combo_of_CG06-09_8_20_14_all_40_14</strain>
    </source>
</reference>
<comment type="caution">
    <text evidence="2">The sequence shown here is derived from an EMBL/GenBank/DDBJ whole genome shotgun (WGS) entry which is preliminary data.</text>
</comment>
<dbReference type="Proteomes" id="UP000231388">
    <property type="component" value="Unassembled WGS sequence"/>
</dbReference>